<keyword evidence="3" id="KW-1185">Reference proteome</keyword>
<dbReference type="RefSeq" id="WP_103944137.1">
    <property type="nucleotide sequence ID" value="NZ_FNVO01000028.1"/>
</dbReference>
<dbReference type="OrthoDB" id="3482657at2"/>
<keyword evidence="1" id="KW-1133">Transmembrane helix</keyword>
<evidence type="ECO:0000256" key="1">
    <source>
        <dbReference type="SAM" id="Phobius"/>
    </source>
</evidence>
<evidence type="ECO:0000313" key="3">
    <source>
        <dbReference type="Proteomes" id="UP000236723"/>
    </source>
</evidence>
<accession>A0A1H6E1D3</accession>
<gene>
    <name evidence="2" type="ORF">SAMN04489712_1287</name>
</gene>
<proteinExistence type="predicted"/>
<evidence type="ECO:0000313" key="2">
    <source>
        <dbReference type="EMBL" id="SEG90983.1"/>
    </source>
</evidence>
<organism evidence="2 3">
    <name type="scientific">Thermomonospora echinospora</name>
    <dbReference type="NCBI Taxonomy" id="1992"/>
    <lineage>
        <taxon>Bacteria</taxon>
        <taxon>Bacillati</taxon>
        <taxon>Actinomycetota</taxon>
        <taxon>Actinomycetes</taxon>
        <taxon>Streptosporangiales</taxon>
        <taxon>Thermomonosporaceae</taxon>
        <taxon>Thermomonospora</taxon>
    </lineage>
</organism>
<sequence length="92" mass="10234">MTPLLTAASDTTTNPAALLALAALAGIAYVIHCVIWPFGSCRKCDGAGRFRSPSGRAWRYCNRCGGNGARIRTGRRIWTYLKHTHDRDRRTR</sequence>
<dbReference type="Proteomes" id="UP000236723">
    <property type="component" value="Unassembled WGS sequence"/>
</dbReference>
<dbReference type="EMBL" id="FNVO01000028">
    <property type="protein sequence ID" value="SEG90983.1"/>
    <property type="molecule type" value="Genomic_DNA"/>
</dbReference>
<protein>
    <submittedName>
        <fullName evidence="2">Uncharacterized protein</fullName>
    </submittedName>
</protein>
<reference evidence="3" key="1">
    <citation type="submission" date="2016-10" db="EMBL/GenBank/DDBJ databases">
        <authorList>
            <person name="Varghese N."/>
            <person name="Submissions S."/>
        </authorList>
    </citation>
    <scope>NUCLEOTIDE SEQUENCE [LARGE SCALE GENOMIC DNA]</scope>
    <source>
        <strain evidence="3">DSM 43163</strain>
    </source>
</reference>
<keyword evidence="1" id="KW-0472">Membrane</keyword>
<dbReference type="AlphaFoldDB" id="A0A1H6E1D3"/>
<keyword evidence="1" id="KW-0812">Transmembrane</keyword>
<feature type="transmembrane region" description="Helical" evidence="1">
    <location>
        <begin position="16"/>
        <end position="39"/>
    </location>
</feature>
<name>A0A1H6E1D3_9ACTN</name>